<evidence type="ECO:0000256" key="1">
    <source>
        <dbReference type="ARBA" id="ARBA00010396"/>
    </source>
</evidence>
<dbReference type="Pfam" id="PF01795">
    <property type="entry name" value="Methyltransf_5"/>
    <property type="match status" value="1"/>
</dbReference>
<keyword evidence="8" id="KW-1185">Reference proteome</keyword>
<keyword evidence="2" id="KW-0489">Methyltransferase</keyword>
<dbReference type="InterPro" id="IPR032675">
    <property type="entry name" value="LRR_dom_sf"/>
</dbReference>
<evidence type="ECO:0000256" key="2">
    <source>
        <dbReference type="ARBA" id="ARBA00022603"/>
    </source>
</evidence>
<name>A0ABM8VV83_GIGMA</name>
<protein>
    <submittedName>
        <fullName evidence="7">21705_t:CDS:1</fullName>
    </submittedName>
</protein>
<comment type="caution">
    <text evidence="7">The sequence shown here is derived from an EMBL/GenBank/DDBJ whole genome shotgun (WGS) entry which is preliminary data.</text>
</comment>
<dbReference type="Gene3D" id="3.80.10.10">
    <property type="entry name" value="Ribonuclease Inhibitor"/>
    <property type="match status" value="1"/>
</dbReference>
<evidence type="ECO:0000313" key="7">
    <source>
        <dbReference type="EMBL" id="CAG8455211.1"/>
    </source>
</evidence>
<keyword evidence="4" id="KW-0949">S-adenosyl-L-methionine</keyword>
<evidence type="ECO:0000256" key="5">
    <source>
        <dbReference type="SAM" id="Coils"/>
    </source>
</evidence>
<dbReference type="PANTHER" id="PTHR11265">
    <property type="entry name" value="S-ADENOSYL-METHYLTRANSFERASE MRAW"/>
    <property type="match status" value="1"/>
</dbReference>
<dbReference type="HAMAP" id="MF_01007">
    <property type="entry name" value="16SrRNA_methyltr_H"/>
    <property type="match status" value="1"/>
</dbReference>
<dbReference type="InterPro" id="IPR029063">
    <property type="entry name" value="SAM-dependent_MTases_sf"/>
</dbReference>
<evidence type="ECO:0000313" key="8">
    <source>
        <dbReference type="Proteomes" id="UP000789901"/>
    </source>
</evidence>
<dbReference type="SUPFAM" id="SSF81799">
    <property type="entry name" value="Putative methyltransferase TM0872, insert domain"/>
    <property type="match status" value="1"/>
</dbReference>
<dbReference type="EMBL" id="CAJVQB010000001">
    <property type="protein sequence ID" value="CAG8455211.1"/>
    <property type="molecule type" value="Genomic_DNA"/>
</dbReference>
<keyword evidence="5" id="KW-0175">Coiled coil</keyword>
<evidence type="ECO:0000256" key="3">
    <source>
        <dbReference type="ARBA" id="ARBA00022679"/>
    </source>
</evidence>
<reference evidence="7 8" key="1">
    <citation type="submission" date="2021-06" db="EMBL/GenBank/DDBJ databases">
        <authorList>
            <person name="Kallberg Y."/>
            <person name="Tangrot J."/>
            <person name="Rosling A."/>
        </authorList>
    </citation>
    <scope>NUCLEOTIDE SEQUENCE [LARGE SCALE GENOMIC DNA]</scope>
    <source>
        <strain evidence="7 8">120-4 pot B 10/14</strain>
    </source>
</reference>
<dbReference type="PANTHER" id="PTHR11265:SF0">
    <property type="entry name" value="12S RRNA N4-METHYLCYTIDINE METHYLTRANSFERASE"/>
    <property type="match status" value="1"/>
</dbReference>
<organism evidence="7 8">
    <name type="scientific">Gigaspora margarita</name>
    <dbReference type="NCBI Taxonomy" id="4874"/>
    <lineage>
        <taxon>Eukaryota</taxon>
        <taxon>Fungi</taxon>
        <taxon>Fungi incertae sedis</taxon>
        <taxon>Mucoromycota</taxon>
        <taxon>Glomeromycotina</taxon>
        <taxon>Glomeromycetes</taxon>
        <taxon>Diversisporales</taxon>
        <taxon>Gigasporaceae</taxon>
        <taxon>Gigaspora</taxon>
    </lineage>
</organism>
<gene>
    <name evidence="7" type="ORF">GMARGA_LOCUS15</name>
</gene>
<sequence>MTKEVLDYLQPKEEEIYLDCTLGSGGHSQIILESCPKIQIIAFDQDPNAISRCQQNPFFSSRPITFINDNFLNFPQHLALLNVSQVAGFLFDLGVSSEQLADSNRGFSYRLDAPLDMRMDARSRLTAHDIVNNYRPEKLANIFWEYGEERRARKIAQKICQVRTKEKITTTQQLVRIVAGCQEKKSLKHPARRVFQALRIAVNQELNVLAQTVETALQFLKAGGKIIVISYHSLEDRIVKQVFRQHSKLGFQILTKKPLTASQEEVARNRRARSAKMRVIVRLSDKKYPKYLRKEVKKLDISNKDLEGELDLSDFTNLEELNCASNDLTEINLKNCRQLKILKYSTKVQRGIYNRWNNSLEPLRDSNLLSLGISNTDIDRVTYVLEQLKPYKNESVAQRRVKELQEKINKIVATIGKDTKNFEELEKMLAGRTVKEIIRANQNLEKENESLRREFEKTLLESGRKNVVSQDSPTLGRLYEEYLKSSEEQIQSSSDAQERKETQIQIPPKTN</sequence>
<dbReference type="Gene3D" id="1.10.150.170">
    <property type="entry name" value="Putative methyltransferase TM0872, insert domain"/>
    <property type="match status" value="1"/>
</dbReference>
<comment type="similarity">
    <text evidence="1">Belongs to the methyltransferase superfamily. RsmH family.</text>
</comment>
<dbReference type="InterPro" id="IPR002903">
    <property type="entry name" value="RsmH"/>
</dbReference>
<dbReference type="Gene3D" id="3.40.50.150">
    <property type="entry name" value="Vaccinia Virus protein VP39"/>
    <property type="match status" value="1"/>
</dbReference>
<keyword evidence="3" id="KW-0808">Transferase</keyword>
<dbReference type="NCBIfam" id="TIGR00006">
    <property type="entry name" value="16S rRNA (cytosine(1402)-N(4))-methyltransferase RsmH"/>
    <property type="match status" value="1"/>
</dbReference>
<dbReference type="SUPFAM" id="SSF53335">
    <property type="entry name" value="S-adenosyl-L-methionine-dependent methyltransferases"/>
    <property type="match status" value="1"/>
</dbReference>
<evidence type="ECO:0000256" key="4">
    <source>
        <dbReference type="ARBA" id="ARBA00022691"/>
    </source>
</evidence>
<feature type="region of interest" description="Disordered" evidence="6">
    <location>
        <begin position="486"/>
        <end position="511"/>
    </location>
</feature>
<evidence type="ECO:0000256" key="6">
    <source>
        <dbReference type="SAM" id="MobiDB-lite"/>
    </source>
</evidence>
<dbReference type="SUPFAM" id="SSF52058">
    <property type="entry name" value="L domain-like"/>
    <property type="match status" value="1"/>
</dbReference>
<dbReference type="InterPro" id="IPR023397">
    <property type="entry name" value="SAM-dep_MeTrfase_MraW_recog"/>
</dbReference>
<dbReference type="Proteomes" id="UP000789901">
    <property type="component" value="Unassembled WGS sequence"/>
</dbReference>
<proteinExistence type="inferred from homology"/>
<accession>A0ABM8VV83</accession>
<feature type="coiled-coil region" evidence="5">
    <location>
        <begin position="434"/>
        <end position="461"/>
    </location>
</feature>